<reference evidence="2 3" key="1">
    <citation type="submission" date="2014-04" db="EMBL/GenBank/DDBJ databases">
        <authorList>
            <consortium name="DOE Joint Genome Institute"/>
            <person name="Kuo A."/>
            <person name="Kohler A."/>
            <person name="Nagy L.G."/>
            <person name="Floudas D."/>
            <person name="Copeland A."/>
            <person name="Barry K.W."/>
            <person name="Cichocki N."/>
            <person name="Veneault-Fourrey C."/>
            <person name="LaButti K."/>
            <person name="Lindquist E.A."/>
            <person name="Lipzen A."/>
            <person name="Lundell T."/>
            <person name="Morin E."/>
            <person name="Murat C."/>
            <person name="Sun H."/>
            <person name="Tunlid A."/>
            <person name="Henrissat B."/>
            <person name="Grigoriev I.V."/>
            <person name="Hibbett D.S."/>
            <person name="Martin F."/>
            <person name="Nordberg H.P."/>
            <person name="Cantor M.N."/>
            <person name="Hua S.X."/>
        </authorList>
    </citation>
    <scope>NUCLEOTIDE SEQUENCE [LARGE SCALE GENOMIC DNA]</scope>
    <source>
        <strain evidence="2 3">LaAM-08-1</strain>
    </source>
</reference>
<protein>
    <submittedName>
        <fullName evidence="2">Uncharacterized protein</fullName>
    </submittedName>
</protein>
<dbReference type="Proteomes" id="UP000054477">
    <property type="component" value="Unassembled WGS sequence"/>
</dbReference>
<accession>A0A0C9WMB7</accession>
<organism evidence="2 3">
    <name type="scientific">Laccaria amethystina LaAM-08-1</name>
    <dbReference type="NCBI Taxonomy" id="1095629"/>
    <lineage>
        <taxon>Eukaryota</taxon>
        <taxon>Fungi</taxon>
        <taxon>Dikarya</taxon>
        <taxon>Basidiomycota</taxon>
        <taxon>Agaricomycotina</taxon>
        <taxon>Agaricomycetes</taxon>
        <taxon>Agaricomycetidae</taxon>
        <taxon>Agaricales</taxon>
        <taxon>Agaricineae</taxon>
        <taxon>Hydnangiaceae</taxon>
        <taxon>Laccaria</taxon>
    </lineage>
</organism>
<name>A0A0C9WMB7_9AGAR</name>
<evidence type="ECO:0000256" key="1">
    <source>
        <dbReference type="SAM" id="MobiDB-lite"/>
    </source>
</evidence>
<feature type="compositionally biased region" description="Basic and acidic residues" evidence="1">
    <location>
        <begin position="38"/>
        <end position="49"/>
    </location>
</feature>
<dbReference type="EMBL" id="KN838678">
    <property type="protein sequence ID" value="KIJ98009.1"/>
    <property type="molecule type" value="Genomic_DNA"/>
</dbReference>
<evidence type="ECO:0000313" key="2">
    <source>
        <dbReference type="EMBL" id="KIJ98009.1"/>
    </source>
</evidence>
<proteinExistence type="predicted"/>
<dbReference type="HOGENOM" id="CLU_2004278_0_0_1"/>
<keyword evidence="3" id="KW-1185">Reference proteome</keyword>
<feature type="region of interest" description="Disordered" evidence="1">
    <location>
        <begin position="17"/>
        <end position="49"/>
    </location>
</feature>
<evidence type="ECO:0000313" key="3">
    <source>
        <dbReference type="Proteomes" id="UP000054477"/>
    </source>
</evidence>
<gene>
    <name evidence="2" type="ORF">K443DRAFT_9457</name>
</gene>
<dbReference type="AlphaFoldDB" id="A0A0C9WMB7"/>
<sequence length="124" mass="14193">MSYFVLPILSRWQHQRSPHRSKASVAQESANLNAAARSPEHGHGHDTLRDQESTSLRLLRILRPFCCLRRQFDSSCITLHGHFHRDTKDASLRCNTESLLDPKLLEALRLDGFYLSPFSPTPMP</sequence>
<reference evidence="3" key="2">
    <citation type="submission" date="2015-01" db="EMBL/GenBank/DDBJ databases">
        <title>Evolutionary Origins and Diversification of the Mycorrhizal Mutualists.</title>
        <authorList>
            <consortium name="DOE Joint Genome Institute"/>
            <consortium name="Mycorrhizal Genomics Consortium"/>
            <person name="Kohler A."/>
            <person name="Kuo A."/>
            <person name="Nagy L.G."/>
            <person name="Floudas D."/>
            <person name="Copeland A."/>
            <person name="Barry K.W."/>
            <person name="Cichocki N."/>
            <person name="Veneault-Fourrey C."/>
            <person name="LaButti K."/>
            <person name="Lindquist E.A."/>
            <person name="Lipzen A."/>
            <person name="Lundell T."/>
            <person name="Morin E."/>
            <person name="Murat C."/>
            <person name="Riley R."/>
            <person name="Ohm R."/>
            <person name="Sun H."/>
            <person name="Tunlid A."/>
            <person name="Henrissat B."/>
            <person name="Grigoriev I.V."/>
            <person name="Hibbett D.S."/>
            <person name="Martin F."/>
        </authorList>
    </citation>
    <scope>NUCLEOTIDE SEQUENCE [LARGE SCALE GENOMIC DNA]</scope>
    <source>
        <strain evidence="3">LaAM-08-1</strain>
    </source>
</reference>